<dbReference type="Pfam" id="PF07729">
    <property type="entry name" value="FCD"/>
    <property type="match status" value="1"/>
</dbReference>
<dbReference type="Gene3D" id="1.10.10.10">
    <property type="entry name" value="Winged helix-like DNA-binding domain superfamily/Winged helix DNA-binding domain"/>
    <property type="match status" value="1"/>
</dbReference>
<dbReference type="InterPro" id="IPR011711">
    <property type="entry name" value="GntR_C"/>
</dbReference>
<accession>A0A126V4U0</accession>
<reference evidence="5 6" key="1">
    <citation type="submission" date="2016-02" db="EMBL/GenBank/DDBJ databases">
        <title>Complete genome sequence of Halocynthiibacter arcticus PAMC 20958t from arctic marine sediment.</title>
        <authorList>
            <person name="Lee Y.M."/>
            <person name="Baek K."/>
            <person name="Lee H.K."/>
            <person name="Shin S.C."/>
        </authorList>
    </citation>
    <scope>NUCLEOTIDE SEQUENCE [LARGE SCALE GENOMIC DNA]</scope>
    <source>
        <strain evidence="5">PAMC 20958</strain>
    </source>
</reference>
<evidence type="ECO:0000256" key="1">
    <source>
        <dbReference type="ARBA" id="ARBA00023015"/>
    </source>
</evidence>
<keyword evidence="6" id="KW-1185">Reference proteome</keyword>
<feature type="domain" description="HTH gntR-type" evidence="4">
    <location>
        <begin position="22"/>
        <end position="89"/>
    </location>
</feature>
<dbReference type="EMBL" id="CP014327">
    <property type="protein sequence ID" value="AML53283.1"/>
    <property type="molecule type" value="Genomic_DNA"/>
</dbReference>
<keyword evidence="3" id="KW-0804">Transcription</keyword>
<dbReference type="KEGG" id="hat:RC74_20300"/>
<dbReference type="PANTHER" id="PTHR43537:SF45">
    <property type="entry name" value="GNTR FAMILY REGULATORY PROTEIN"/>
    <property type="match status" value="1"/>
</dbReference>
<dbReference type="AlphaFoldDB" id="A0A126V4U0"/>
<keyword evidence="2" id="KW-0238">DNA-binding</keyword>
<organism evidence="5 6">
    <name type="scientific">Falsihalocynthiibacter arcticus</name>
    <dbReference type="NCBI Taxonomy" id="1579316"/>
    <lineage>
        <taxon>Bacteria</taxon>
        <taxon>Pseudomonadati</taxon>
        <taxon>Pseudomonadota</taxon>
        <taxon>Alphaproteobacteria</taxon>
        <taxon>Rhodobacterales</taxon>
        <taxon>Roseobacteraceae</taxon>
        <taxon>Falsihalocynthiibacter</taxon>
    </lineage>
</organism>
<dbReference type="PROSITE" id="PS50949">
    <property type="entry name" value="HTH_GNTR"/>
    <property type="match status" value="1"/>
</dbReference>
<dbReference type="RefSeq" id="WP_052274723.1">
    <property type="nucleotide sequence ID" value="NZ_CP014327.1"/>
</dbReference>
<evidence type="ECO:0000259" key="4">
    <source>
        <dbReference type="PROSITE" id="PS50949"/>
    </source>
</evidence>
<sequence length="230" mass="25860">MSQSIHIRAPGRLLDSEIDRSRPIGAQIYDIVRLNIIVESLKPSTPINETDLSHWFGVSRTPVREAYLRLIDEGLIHAKSKVGTIVAPIDAARVREGIIIRRSLEREVVKQICERDVDLRTLDASVALQRVAVSHDDHIEFFKRDEEFHEALAELAGIPSAWRLAHSVKAHTDRARIMLTANLPLRINVAFGEHLEIIKVLRVKDSELAQALINRHINSAFEAVGDNSAQ</sequence>
<evidence type="ECO:0000256" key="2">
    <source>
        <dbReference type="ARBA" id="ARBA00023125"/>
    </source>
</evidence>
<keyword evidence="1" id="KW-0805">Transcription regulation</keyword>
<dbReference type="GO" id="GO:0003700">
    <property type="term" value="F:DNA-binding transcription factor activity"/>
    <property type="evidence" value="ECO:0007669"/>
    <property type="project" value="InterPro"/>
</dbReference>
<dbReference type="InterPro" id="IPR000524">
    <property type="entry name" value="Tscrpt_reg_HTH_GntR"/>
</dbReference>
<gene>
    <name evidence="5" type="ORF">RC74_20300</name>
</gene>
<dbReference type="PANTHER" id="PTHR43537">
    <property type="entry name" value="TRANSCRIPTIONAL REGULATOR, GNTR FAMILY"/>
    <property type="match status" value="1"/>
</dbReference>
<dbReference type="Pfam" id="PF00392">
    <property type="entry name" value="GntR"/>
    <property type="match status" value="1"/>
</dbReference>
<dbReference type="OrthoDB" id="9788098at2"/>
<proteinExistence type="predicted"/>
<protein>
    <recommendedName>
        <fullName evidence="4">HTH gntR-type domain-containing protein</fullName>
    </recommendedName>
</protein>
<evidence type="ECO:0000313" key="5">
    <source>
        <dbReference type="EMBL" id="AML53283.1"/>
    </source>
</evidence>
<dbReference type="InterPro" id="IPR008920">
    <property type="entry name" value="TF_FadR/GntR_C"/>
</dbReference>
<dbReference type="SUPFAM" id="SSF46785">
    <property type="entry name" value="Winged helix' DNA-binding domain"/>
    <property type="match status" value="1"/>
</dbReference>
<evidence type="ECO:0000313" key="6">
    <source>
        <dbReference type="Proteomes" id="UP000070371"/>
    </source>
</evidence>
<dbReference type="SUPFAM" id="SSF48008">
    <property type="entry name" value="GntR ligand-binding domain-like"/>
    <property type="match status" value="1"/>
</dbReference>
<name>A0A126V4U0_9RHOB</name>
<dbReference type="SMART" id="SM00895">
    <property type="entry name" value="FCD"/>
    <property type="match status" value="1"/>
</dbReference>
<dbReference type="SMART" id="SM00345">
    <property type="entry name" value="HTH_GNTR"/>
    <property type="match status" value="1"/>
</dbReference>
<dbReference type="Gene3D" id="1.20.120.530">
    <property type="entry name" value="GntR ligand-binding domain-like"/>
    <property type="match status" value="1"/>
</dbReference>
<evidence type="ECO:0000256" key="3">
    <source>
        <dbReference type="ARBA" id="ARBA00023163"/>
    </source>
</evidence>
<dbReference type="InterPro" id="IPR036390">
    <property type="entry name" value="WH_DNA-bd_sf"/>
</dbReference>
<dbReference type="CDD" id="cd07377">
    <property type="entry name" value="WHTH_GntR"/>
    <property type="match status" value="1"/>
</dbReference>
<dbReference type="GO" id="GO:0003677">
    <property type="term" value="F:DNA binding"/>
    <property type="evidence" value="ECO:0007669"/>
    <property type="project" value="UniProtKB-KW"/>
</dbReference>
<dbReference type="STRING" id="1579316.RC74_20300"/>
<dbReference type="Proteomes" id="UP000070371">
    <property type="component" value="Chromosome"/>
</dbReference>
<dbReference type="InterPro" id="IPR036388">
    <property type="entry name" value="WH-like_DNA-bd_sf"/>
</dbReference>